<dbReference type="GO" id="GO:0005886">
    <property type="term" value="C:plasma membrane"/>
    <property type="evidence" value="ECO:0007669"/>
    <property type="project" value="TreeGrafter"/>
</dbReference>
<dbReference type="AlphaFoldDB" id="A0A5B7INL0"/>
<sequence>MMMGKMIKNMAYFVVLLLVVLMAFGVCRQSILYPNEEPHWRLARHIFYQVRKVAIEFTSWRMIRCQ</sequence>
<dbReference type="GO" id="GO:0005261">
    <property type="term" value="F:monoatomic cation channel activity"/>
    <property type="evidence" value="ECO:0007669"/>
    <property type="project" value="TreeGrafter"/>
</dbReference>
<organism evidence="2 3">
    <name type="scientific">Portunus trituberculatus</name>
    <name type="common">Swimming crab</name>
    <name type="synonym">Neptunus trituberculatus</name>
    <dbReference type="NCBI Taxonomy" id="210409"/>
    <lineage>
        <taxon>Eukaryota</taxon>
        <taxon>Metazoa</taxon>
        <taxon>Ecdysozoa</taxon>
        <taxon>Arthropoda</taxon>
        <taxon>Crustacea</taxon>
        <taxon>Multicrustacea</taxon>
        <taxon>Malacostraca</taxon>
        <taxon>Eumalacostraca</taxon>
        <taxon>Eucarida</taxon>
        <taxon>Decapoda</taxon>
        <taxon>Pleocyemata</taxon>
        <taxon>Brachyura</taxon>
        <taxon>Eubrachyura</taxon>
        <taxon>Portunoidea</taxon>
        <taxon>Portunidae</taxon>
        <taxon>Portuninae</taxon>
        <taxon>Portunus</taxon>
    </lineage>
</organism>
<dbReference type="GO" id="GO:0030001">
    <property type="term" value="P:metal ion transport"/>
    <property type="evidence" value="ECO:0007669"/>
    <property type="project" value="TreeGrafter"/>
</dbReference>
<dbReference type="PANTHER" id="PTHR13800">
    <property type="entry name" value="TRANSIENT RECEPTOR POTENTIAL CATION CHANNEL, SUBFAMILY M, MEMBER 6"/>
    <property type="match status" value="1"/>
</dbReference>
<dbReference type="PANTHER" id="PTHR13800:SF1">
    <property type="entry name" value="TRANSIENT RECEPTOR POTENTIAL CATION CHANNEL TRPM"/>
    <property type="match status" value="1"/>
</dbReference>
<dbReference type="InterPro" id="IPR050927">
    <property type="entry name" value="TRPM"/>
</dbReference>
<evidence type="ECO:0000313" key="3">
    <source>
        <dbReference type="Proteomes" id="UP000324222"/>
    </source>
</evidence>
<name>A0A5B7INL0_PORTR</name>
<gene>
    <name evidence="2" type="primary">TRPM3</name>
    <name evidence="2" type="ORF">E2C01_077075</name>
</gene>
<evidence type="ECO:0000256" key="1">
    <source>
        <dbReference type="SAM" id="SignalP"/>
    </source>
</evidence>
<evidence type="ECO:0000313" key="2">
    <source>
        <dbReference type="EMBL" id="MPC82408.1"/>
    </source>
</evidence>
<reference evidence="2 3" key="1">
    <citation type="submission" date="2019-05" db="EMBL/GenBank/DDBJ databases">
        <title>Another draft genome of Portunus trituberculatus and its Hox gene families provides insights of decapod evolution.</title>
        <authorList>
            <person name="Jeong J.-H."/>
            <person name="Song I."/>
            <person name="Kim S."/>
            <person name="Choi T."/>
            <person name="Kim D."/>
            <person name="Ryu S."/>
            <person name="Kim W."/>
        </authorList>
    </citation>
    <scope>NUCLEOTIDE SEQUENCE [LARGE SCALE GENOMIC DNA]</scope>
    <source>
        <tissue evidence="2">Muscle</tissue>
    </source>
</reference>
<accession>A0A5B7INL0</accession>
<dbReference type="EMBL" id="VSRR010059701">
    <property type="protein sequence ID" value="MPC82408.1"/>
    <property type="molecule type" value="Genomic_DNA"/>
</dbReference>
<dbReference type="OrthoDB" id="301415at2759"/>
<proteinExistence type="predicted"/>
<protein>
    <submittedName>
        <fullName evidence="2">Transient receptor potential cation channel subfamily M member 3</fullName>
    </submittedName>
</protein>
<keyword evidence="3" id="KW-1185">Reference proteome</keyword>
<keyword evidence="2" id="KW-0675">Receptor</keyword>
<feature type="chain" id="PRO_5023084913" evidence="1">
    <location>
        <begin position="30"/>
        <end position="66"/>
    </location>
</feature>
<keyword evidence="1" id="KW-0732">Signal</keyword>
<feature type="signal peptide" evidence="1">
    <location>
        <begin position="1"/>
        <end position="29"/>
    </location>
</feature>
<dbReference type="Proteomes" id="UP000324222">
    <property type="component" value="Unassembled WGS sequence"/>
</dbReference>
<comment type="caution">
    <text evidence="2">The sequence shown here is derived from an EMBL/GenBank/DDBJ whole genome shotgun (WGS) entry which is preliminary data.</text>
</comment>